<evidence type="ECO:0000256" key="5">
    <source>
        <dbReference type="SAM" id="MobiDB-lite"/>
    </source>
</evidence>
<dbReference type="SUPFAM" id="SSF48726">
    <property type="entry name" value="Immunoglobulin"/>
    <property type="match status" value="6"/>
</dbReference>
<feature type="domain" description="Ig-like" evidence="8">
    <location>
        <begin position="309"/>
        <end position="354"/>
    </location>
</feature>
<sequence>MGLTAARCGFVVFLLWMPVLHCTEPGWGVTYTSTNICAVEGSTVDISCSYIYPPTYKVVRIIWTTKGHESQPLDLREDPQYSKRVRYHCSNNNCTLTIKHLNSSDSGQYFFRFITDKQDKRFTGQPGVTLTVTGLSTVFYTNSGLQCYSSRCQPPGHVSYIWYKNGEKISGEPTFDRVHSRDSYSCAVEGHEDFPSPPRCLKDQACSRVTYQNRNICAMKGSWVYISCQYESSEGITSTFWFSPSRRHQWVNSSWPEKLSKDPQFAGRVEEFYEGVDSYLRISDVRESDSAEYRFTFKTGSFEWRSSLPGVTLTVTDPDLQVKVTSSSGSWANLECHSRCSLPYNPSYVWYKNGEKVKQRAPSTYSAYFWAADSISCALTDHEDFPSPPVCVLGQQCNRVNCPDRRICAALGSSVDISCFYQSRNYVKSKFWFSPDHSRDQHRLPEDLRNDPQLANRMEVLEKEGFSTLRISDLRDDDSIQYHFQFTTSDSTTSRSLSGTRLTVTALQVKVITETIHPSHTEAELECDSKCHQASHVDHVWFKNRVKVKNKKRLYEARFHPGDVISCALEGHESHASPPLYVLNVPSVSVSPSGEIMENSSVTLTCSNDATQSRINTTWYKNKETVVGLGPQLVLQSIRSSDSGQYYCTSENEWGKRTSQLISIDVEYPPKTIDVSVSLHGAIVEGSSVTLTCSSDANPAANYTWYRNHHKLAHGPEGTYHFPSISWEDRGTYSCKSENKHGTMSLSRPVDVQYGPKLPSVSVSPSGEIVEGSSVTLTCSSDANPAASYSWYREGEDTPQASDNIFTISDVSLEHSGNYSCVAQNSRGRHAFTVNLLVRKSRKAAVVGASTAVILVLVFFAVFILLRKRICKQTPEPGARPNISEQRGVDREQQEEPAELHYASVHFSKQKDECLYSNIRPVQPHRPMEEEEEDAAVLYSAIRRTNDSRSVFTRTSA</sequence>
<dbReference type="PANTHER" id="PTHR46013">
    <property type="entry name" value="VASCULAR CELL ADHESION MOLECULE 1"/>
    <property type="match status" value="1"/>
</dbReference>
<name>A0A672FYR7_SALFA</name>
<keyword evidence="6" id="KW-0812">Transmembrane</keyword>
<evidence type="ECO:0000313" key="10">
    <source>
        <dbReference type="Proteomes" id="UP000472267"/>
    </source>
</evidence>
<dbReference type="InterPro" id="IPR036179">
    <property type="entry name" value="Ig-like_dom_sf"/>
</dbReference>
<keyword evidence="10" id="KW-1185">Reference proteome</keyword>
<feature type="domain" description="Ig-like" evidence="8">
    <location>
        <begin position="759"/>
        <end position="835"/>
    </location>
</feature>
<dbReference type="InParanoid" id="A0A672FYR7"/>
<feature type="domain" description="Ig-like" evidence="8">
    <location>
        <begin position="25"/>
        <end position="109"/>
    </location>
</feature>
<evidence type="ECO:0000256" key="7">
    <source>
        <dbReference type="SAM" id="SignalP"/>
    </source>
</evidence>
<organism evidence="9 10">
    <name type="scientific">Salarias fasciatus</name>
    <name type="common">Jewelled blenny</name>
    <name type="synonym">Blennius fasciatus</name>
    <dbReference type="NCBI Taxonomy" id="181472"/>
    <lineage>
        <taxon>Eukaryota</taxon>
        <taxon>Metazoa</taxon>
        <taxon>Chordata</taxon>
        <taxon>Craniata</taxon>
        <taxon>Vertebrata</taxon>
        <taxon>Euteleostomi</taxon>
        <taxon>Actinopterygii</taxon>
        <taxon>Neopterygii</taxon>
        <taxon>Teleostei</taxon>
        <taxon>Neoteleostei</taxon>
        <taxon>Acanthomorphata</taxon>
        <taxon>Ovalentaria</taxon>
        <taxon>Blenniimorphae</taxon>
        <taxon>Blenniiformes</taxon>
        <taxon>Blennioidei</taxon>
        <taxon>Blenniidae</taxon>
        <taxon>Salariinae</taxon>
        <taxon>Salarias</taxon>
    </lineage>
</organism>
<comment type="subunit">
    <text evidence="4">Predominantly monomer of isoform CD22-beta. Also found as heterodimer of isoform CD22-beta and a shorter isoform. Interacts with PTPN6/SHP-1, LYN, SYK, PIK3R1/PIK3R2 and PLCG1 upon phosphorylation. Interacts with GRB2, INPP5D and SHC1 upon phosphorylation. May form a complex with INPP5D/SHIP, GRB2 and SHC1.</text>
</comment>
<feature type="domain" description="Ig-like" evidence="8">
    <location>
        <begin position="586"/>
        <end position="663"/>
    </location>
</feature>
<comment type="function">
    <text evidence="3">Most highly expressed siglec (sialic acid-binding immunoglobulin-like lectin) on B-cells that plays a role in various aspects of B-cell biology including differentiation, antigen presentation, and trafficking to bone marrow. Binds to alpha 2,6-linked sialic acid residues of surface molecules such as CD22 itself, CD45 and IgM in a cis configuration. Can also bind to ligands on other cells as an adhesion molecule in a trans configuration. Acts as an inhibitory coreceptor on the surface of B-cells and inhibits B-cell receptor induced signaling, characterized by inhibition of the calcium mobilization and cellular activation. Mechanistically, the immunoreceptor tyrosine-based inhibitory motif domain is phosphorylated by the Src kinase LYN, which in turn leads to the recruitment of the protein tyrosine phosphatase 1/PTPN6, leading to the negative regulation of BCR signaling. If this negative signaling from is of sufficient strength, apoptosis of the B-cell can be induced.</text>
</comment>
<keyword evidence="7" id="KW-0732">Signal</keyword>
<evidence type="ECO:0000313" key="9">
    <source>
        <dbReference type="Ensembl" id="ENSSFAP00005011758.1"/>
    </source>
</evidence>
<keyword evidence="6" id="KW-1133">Transmembrane helix</keyword>
<feature type="signal peptide" evidence="7">
    <location>
        <begin position="1"/>
        <end position="22"/>
    </location>
</feature>
<accession>A0A672FYR7</accession>
<feature type="transmembrane region" description="Helical" evidence="6">
    <location>
        <begin position="844"/>
        <end position="866"/>
    </location>
</feature>
<dbReference type="Pfam" id="PF13895">
    <property type="entry name" value="Ig_2"/>
    <property type="match status" value="3"/>
</dbReference>
<feature type="chain" id="PRO_5025679163" description="B-cell receptor CD22" evidence="7">
    <location>
        <begin position="23"/>
        <end position="957"/>
    </location>
</feature>
<reference evidence="9" key="3">
    <citation type="submission" date="2025-09" db="UniProtKB">
        <authorList>
            <consortium name="Ensembl"/>
        </authorList>
    </citation>
    <scope>IDENTIFICATION</scope>
</reference>
<dbReference type="SMART" id="SM00409">
    <property type="entry name" value="IG"/>
    <property type="match status" value="6"/>
</dbReference>
<dbReference type="SMART" id="SM00408">
    <property type="entry name" value="IGc2"/>
    <property type="match status" value="3"/>
</dbReference>
<dbReference type="CDD" id="cd00096">
    <property type="entry name" value="Ig"/>
    <property type="match status" value="1"/>
</dbReference>
<evidence type="ECO:0000259" key="8">
    <source>
        <dbReference type="PROSITE" id="PS50835"/>
    </source>
</evidence>
<evidence type="ECO:0000256" key="2">
    <source>
        <dbReference type="ARBA" id="ARBA00041781"/>
    </source>
</evidence>
<feature type="domain" description="Ig-like" evidence="8">
    <location>
        <begin position="126"/>
        <end position="202"/>
    </location>
</feature>
<evidence type="ECO:0000256" key="1">
    <source>
        <dbReference type="ARBA" id="ARBA00040106"/>
    </source>
</evidence>
<dbReference type="InterPro" id="IPR003599">
    <property type="entry name" value="Ig_sub"/>
</dbReference>
<dbReference type="PROSITE" id="PS50835">
    <property type="entry name" value="IG_LIKE"/>
    <property type="match status" value="6"/>
</dbReference>
<evidence type="ECO:0000256" key="4">
    <source>
        <dbReference type="ARBA" id="ARBA00046458"/>
    </source>
</evidence>
<gene>
    <name evidence="9" type="primary">LOC115389534</name>
</gene>
<protein>
    <recommendedName>
        <fullName evidence="1">B-cell receptor CD22</fullName>
    </recommendedName>
    <alternativeName>
        <fullName evidence="2">Sialic acid-binding Ig-like lectin 2</fullName>
    </alternativeName>
</protein>
<dbReference type="Gene3D" id="2.60.40.10">
    <property type="entry name" value="Immunoglobulins"/>
    <property type="match status" value="6"/>
</dbReference>
<dbReference type="InterPro" id="IPR003598">
    <property type="entry name" value="Ig_sub2"/>
</dbReference>
<evidence type="ECO:0000256" key="6">
    <source>
        <dbReference type="SAM" id="Phobius"/>
    </source>
</evidence>
<evidence type="ECO:0000256" key="3">
    <source>
        <dbReference type="ARBA" id="ARBA00045430"/>
    </source>
</evidence>
<feature type="region of interest" description="Disordered" evidence="5">
    <location>
        <begin position="875"/>
        <end position="895"/>
    </location>
</feature>
<keyword evidence="6" id="KW-0472">Membrane</keyword>
<dbReference type="AlphaFoldDB" id="A0A672FYR7"/>
<dbReference type="InterPro" id="IPR013783">
    <property type="entry name" value="Ig-like_fold"/>
</dbReference>
<dbReference type="Proteomes" id="UP000472267">
    <property type="component" value="Chromosome 6"/>
</dbReference>
<dbReference type="Ensembl" id="ENSSFAT00005012254.1">
    <property type="protein sequence ID" value="ENSSFAP00005011758.1"/>
    <property type="gene ID" value="ENSSFAG00005006546.1"/>
</dbReference>
<reference evidence="9" key="1">
    <citation type="submission" date="2019-06" db="EMBL/GenBank/DDBJ databases">
        <authorList>
            <consortium name="Wellcome Sanger Institute Data Sharing"/>
        </authorList>
    </citation>
    <scope>NUCLEOTIDE SEQUENCE [LARGE SCALE GENOMIC DNA]</scope>
</reference>
<dbReference type="InterPro" id="IPR056386">
    <property type="entry name" value="Ig_CD22"/>
</dbReference>
<proteinExistence type="predicted"/>
<feature type="domain" description="Ig-like" evidence="8">
    <location>
        <begin position="670"/>
        <end position="751"/>
    </location>
</feature>
<dbReference type="Pfam" id="PF24518">
    <property type="entry name" value="Ig_CD22"/>
    <property type="match status" value="1"/>
</dbReference>
<dbReference type="InterPro" id="IPR007110">
    <property type="entry name" value="Ig-like_dom"/>
</dbReference>
<dbReference type="PANTHER" id="PTHR46013:SF4">
    <property type="entry name" value="B-CELL RECEPTOR CD22-RELATED"/>
    <property type="match status" value="1"/>
</dbReference>
<reference evidence="9" key="2">
    <citation type="submission" date="2025-08" db="UniProtKB">
        <authorList>
            <consortium name="Ensembl"/>
        </authorList>
    </citation>
    <scope>IDENTIFICATION</scope>
</reference>